<proteinExistence type="predicted"/>
<evidence type="ECO:0000313" key="3">
    <source>
        <dbReference type="Proteomes" id="UP000313645"/>
    </source>
</evidence>
<gene>
    <name evidence="2" type="ORF">EZI54_12070</name>
</gene>
<protein>
    <submittedName>
        <fullName evidence="2">Succinyl-CoA synthetase subunit beta</fullName>
    </submittedName>
</protein>
<evidence type="ECO:0000256" key="1">
    <source>
        <dbReference type="SAM" id="Phobius"/>
    </source>
</evidence>
<comment type="caution">
    <text evidence="2">The sequence shown here is derived from an EMBL/GenBank/DDBJ whole genome shotgun (WGS) entry which is preliminary data.</text>
</comment>
<keyword evidence="3" id="KW-1185">Reference proteome</keyword>
<feature type="transmembrane region" description="Helical" evidence="1">
    <location>
        <begin position="7"/>
        <end position="25"/>
    </location>
</feature>
<organism evidence="2 3">
    <name type="scientific">Marinobacter halodurans</name>
    <dbReference type="NCBI Taxonomy" id="2528979"/>
    <lineage>
        <taxon>Bacteria</taxon>
        <taxon>Pseudomonadati</taxon>
        <taxon>Pseudomonadota</taxon>
        <taxon>Gammaproteobacteria</taxon>
        <taxon>Pseudomonadales</taxon>
        <taxon>Marinobacteraceae</taxon>
        <taxon>Marinobacter</taxon>
    </lineage>
</organism>
<keyword evidence="1" id="KW-0472">Membrane</keyword>
<reference evidence="2 3" key="1">
    <citation type="submission" date="2019-02" db="EMBL/GenBank/DDBJ databases">
        <title>Marinobacter halodurans sp. nov., a marine bacterium isolated from sea tidal flat.</title>
        <authorList>
            <person name="Yoo Y."/>
            <person name="Lee D.W."/>
            <person name="Kim B.S."/>
            <person name="Kim J.-J."/>
        </authorList>
    </citation>
    <scope>NUCLEOTIDE SEQUENCE [LARGE SCALE GENOMIC DNA]</scope>
    <source>
        <strain evidence="2 3">YJ-S3-2</strain>
    </source>
</reference>
<accession>A0ABY1ZJK4</accession>
<feature type="transmembrane region" description="Helical" evidence="1">
    <location>
        <begin position="37"/>
        <end position="54"/>
    </location>
</feature>
<keyword evidence="1" id="KW-0812">Transmembrane</keyword>
<dbReference type="Proteomes" id="UP000313645">
    <property type="component" value="Unassembled WGS sequence"/>
</dbReference>
<dbReference type="RefSeq" id="WP_131482140.1">
    <property type="nucleotide sequence ID" value="NZ_SJDL01000017.1"/>
</dbReference>
<evidence type="ECO:0000313" key="2">
    <source>
        <dbReference type="EMBL" id="TBW55184.1"/>
    </source>
</evidence>
<sequence>MLARSQYNWPASIAALILLPFFFVGGPDWSSGPLFKAAWNLGHILFFTLFTLAVRPRRWLSGAWLWLACTAFVTGVGVIIELIQGNVGRDSDWHDIFRNLIGTWLVLAWGYRPPAIRWRRVLNWTLRLTAAVLLLLELQTVAAVAEQQYRIANQLPTLYNFDDPHPLHYWRGRVHRTQEHASDVDGFHHSLRMDLLGINLYSGASLDNLPEDWRGYDSLEVVLFNPDDTPLDMTIRVNDIVHDRGHGVYSDRFNRRLHVKPGLNRFQIPMSDIRNAPKSRTMDMDEIRRLVIFTTHIKQPRSIFIVRLALD</sequence>
<name>A0ABY1ZJK4_9GAMM</name>
<keyword evidence="1" id="KW-1133">Transmembrane helix</keyword>
<dbReference type="EMBL" id="SJDL01000017">
    <property type="protein sequence ID" value="TBW55184.1"/>
    <property type="molecule type" value="Genomic_DNA"/>
</dbReference>
<feature type="transmembrane region" description="Helical" evidence="1">
    <location>
        <begin position="63"/>
        <end position="84"/>
    </location>
</feature>